<dbReference type="EMBL" id="CP000230">
    <property type="protein sequence ID" value="ABC22928.1"/>
    <property type="molecule type" value="Genomic_DNA"/>
</dbReference>
<evidence type="ECO:0000313" key="5">
    <source>
        <dbReference type="Proteomes" id="UP000001929"/>
    </source>
</evidence>
<feature type="region of interest" description="Disordered" evidence="1">
    <location>
        <begin position="181"/>
        <end position="201"/>
    </location>
</feature>
<feature type="compositionally biased region" description="Pro residues" evidence="1">
    <location>
        <begin position="181"/>
        <end position="199"/>
    </location>
</feature>
<feature type="transmembrane region" description="Helical" evidence="2">
    <location>
        <begin position="76"/>
        <end position="103"/>
    </location>
</feature>
<dbReference type="InterPro" id="IPR007492">
    <property type="entry name" value="LytTR_DNA-bd_dom"/>
</dbReference>
<dbReference type="HOGENOM" id="CLU_905795_0_0_5"/>
<name>Q2RSG7_RHORT</name>
<evidence type="ECO:0000256" key="1">
    <source>
        <dbReference type="SAM" id="MobiDB-lite"/>
    </source>
</evidence>
<dbReference type="Pfam" id="PF04397">
    <property type="entry name" value="LytTR"/>
    <property type="match status" value="1"/>
</dbReference>
<proteinExistence type="predicted"/>
<feature type="domain" description="HTH LytTR-type" evidence="3">
    <location>
        <begin position="215"/>
        <end position="296"/>
    </location>
</feature>
<dbReference type="GO" id="GO:0003677">
    <property type="term" value="F:DNA binding"/>
    <property type="evidence" value="ECO:0007669"/>
    <property type="project" value="InterPro"/>
</dbReference>
<keyword evidence="2" id="KW-0472">Membrane</keyword>
<dbReference type="Proteomes" id="UP000001929">
    <property type="component" value="Chromosome"/>
</dbReference>
<accession>Q2RSG7</accession>
<keyword evidence="2" id="KW-1133">Transmembrane helix</keyword>
<feature type="transmembrane region" description="Helical" evidence="2">
    <location>
        <begin position="21"/>
        <end position="39"/>
    </location>
</feature>
<dbReference type="AlphaFoldDB" id="Q2RSG7"/>
<keyword evidence="2" id="KW-0812">Transmembrane</keyword>
<reference evidence="4 5" key="1">
    <citation type="journal article" date="2011" name="Stand. Genomic Sci.">
        <title>Complete genome sequence of Rhodospirillum rubrum type strain (S1).</title>
        <authorList>
            <person name="Munk A.C."/>
            <person name="Copeland A."/>
            <person name="Lucas S."/>
            <person name="Lapidus A."/>
            <person name="Del Rio T.G."/>
            <person name="Barry K."/>
            <person name="Detter J.C."/>
            <person name="Hammon N."/>
            <person name="Israni S."/>
            <person name="Pitluck S."/>
            <person name="Brettin T."/>
            <person name="Bruce D."/>
            <person name="Han C."/>
            <person name="Tapia R."/>
            <person name="Gilna P."/>
            <person name="Schmutz J."/>
            <person name="Larimer F."/>
            <person name="Land M."/>
            <person name="Kyrpides N.C."/>
            <person name="Mavromatis K."/>
            <person name="Richardson P."/>
            <person name="Rohde M."/>
            <person name="Goker M."/>
            <person name="Klenk H.P."/>
            <person name="Zhang Y."/>
            <person name="Roberts G.P."/>
            <person name="Reslewic S."/>
            <person name="Schwartz D.C."/>
        </authorList>
    </citation>
    <scope>NUCLEOTIDE SEQUENCE [LARGE SCALE GENOMIC DNA]</scope>
    <source>
        <strain evidence="5">ATCC 11170 / ATH 1.1.1 / DSM 467 / LMG 4362 / NCIMB 8255 / S1</strain>
    </source>
</reference>
<keyword evidence="5" id="KW-1185">Reference proteome</keyword>
<dbReference type="Gene3D" id="2.40.50.1020">
    <property type="entry name" value="LytTr DNA-binding domain"/>
    <property type="match status" value="1"/>
</dbReference>
<feature type="transmembrane region" description="Helical" evidence="2">
    <location>
        <begin position="115"/>
        <end position="133"/>
    </location>
</feature>
<evidence type="ECO:0000259" key="3">
    <source>
        <dbReference type="PROSITE" id="PS50930"/>
    </source>
</evidence>
<organism evidence="4 5">
    <name type="scientific">Rhodospirillum rubrum (strain ATCC 11170 / ATH 1.1.1 / DSM 467 / LMG 4362 / NCIMB 8255 / S1)</name>
    <dbReference type="NCBI Taxonomy" id="269796"/>
    <lineage>
        <taxon>Bacteria</taxon>
        <taxon>Pseudomonadati</taxon>
        <taxon>Pseudomonadota</taxon>
        <taxon>Alphaproteobacteria</taxon>
        <taxon>Rhodospirillales</taxon>
        <taxon>Rhodospirillaceae</taxon>
        <taxon>Rhodospirillum</taxon>
    </lineage>
</organism>
<feature type="transmembrane region" description="Helical" evidence="2">
    <location>
        <begin position="45"/>
        <end position="69"/>
    </location>
</feature>
<dbReference type="SMART" id="SM00850">
    <property type="entry name" value="LytTR"/>
    <property type="match status" value="1"/>
</dbReference>
<dbReference type="STRING" id="269796.Rru_A2128"/>
<gene>
    <name evidence="4" type="ordered locus">Rru_A2128</name>
</gene>
<sequence length="307" mass="32138">MPDTPLLASSQPAAGRRALGLSARLAFAALAGGGGLAWIDRGDTALWLIAPALLWLQVLLTLAGVLALAGGSRLPGALIVALSAGLLVPPLTVEMRLLGFFLAAPPPDQSILTTAQYTLAGALAAGALAWILARRRFGRPPCSWTMLDCGGPGAEIDMDAALASLSAETLRRRDRAYIDAPPPLPFAPRGPPRPPPPTLGGPRLKRMPAGLGGAILCLESDDHTLRVHTTQGSGTLAGRLGDAALDLGESAGLRVHRSWWVAREAVSAIERDGRRMRLILLNGMDVPVSRAHQPKVLAGPWPNLRVS</sequence>
<dbReference type="KEGG" id="rru:Rru_A2128"/>
<evidence type="ECO:0000313" key="4">
    <source>
        <dbReference type="EMBL" id="ABC22928.1"/>
    </source>
</evidence>
<dbReference type="PATRIC" id="fig|269796.9.peg.2220"/>
<dbReference type="RefSeq" id="WP_011389977.1">
    <property type="nucleotide sequence ID" value="NC_007643.1"/>
</dbReference>
<protein>
    <submittedName>
        <fullName evidence="4">Transcriptional regulator, LytR/AlgR family</fullName>
    </submittedName>
</protein>
<dbReference type="eggNOG" id="COG3279">
    <property type="taxonomic scope" value="Bacteria"/>
</dbReference>
<dbReference type="EnsemblBacteria" id="ABC22928">
    <property type="protein sequence ID" value="ABC22928"/>
    <property type="gene ID" value="Rru_A2128"/>
</dbReference>
<dbReference type="PROSITE" id="PS50930">
    <property type="entry name" value="HTH_LYTTR"/>
    <property type="match status" value="1"/>
</dbReference>
<evidence type="ECO:0000256" key="2">
    <source>
        <dbReference type="SAM" id="Phobius"/>
    </source>
</evidence>